<evidence type="ECO:0000313" key="1">
    <source>
        <dbReference type="EMBL" id="KGT74196.1"/>
    </source>
</evidence>
<dbReference type="EMBL" id="JRPN01000035">
    <property type="protein sequence ID" value="KGT74196.1"/>
    <property type="molecule type" value="Genomic_DNA"/>
</dbReference>
<sequence length="202" mass="22748">MSGQLSLARHGMADLIVGLDNWIIQDGNYGDFAQATNVSFALEFCPVVPLPKYGRPDHKAPSITHLFESSYEIVAQVVHAQDDWWVLNADLLIYCDGNPPDNARPGTWLGGLVYIGVDPFFYFESHAHQPGAPALVYDWNIDKIETETGPFIETKPKHFERDPEKCGWKEVAKTDAWREQGPYLLHCTRLGGPRAAQSRRRP</sequence>
<name>A0A0A3XLZ8_BRAJP</name>
<evidence type="ECO:0000313" key="2">
    <source>
        <dbReference type="Proteomes" id="UP000030377"/>
    </source>
</evidence>
<gene>
    <name evidence="1" type="ORF">MA20_39560</name>
</gene>
<accession>A0A0A3XLZ8</accession>
<proteinExistence type="predicted"/>
<dbReference type="Proteomes" id="UP000030377">
    <property type="component" value="Unassembled WGS sequence"/>
</dbReference>
<comment type="caution">
    <text evidence="1">The sequence shown here is derived from an EMBL/GenBank/DDBJ whole genome shotgun (WGS) entry which is preliminary data.</text>
</comment>
<dbReference type="AlphaFoldDB" id="A0A0A3XLZ8"/>
<reference evidence="1 2" key="1">
    <citation type="submission" date="2014-09" db="EMBL/GenBank/DDBJ databases">
        <title>Draft genome of Bradyrhizobium japonicum Is-34.</title>
        <authorList>
            <person name="Tsurumaru H."/>
            <person name="Yamakawa T."/>
            <person name="Hashimoto S."/>
            <person name="Okizaki K."/>
            <person name="Kanesaki Y."/>
            <person name="Yoshikawa H."/>
            <person name="Yajima S."/>
        </authorList>
    </citation>
    <scope>NUCLEOTIDE SEQUENCE [LARGE SCALE GENOMIC DNA]</scope>
    <source>
        <strain evidence="1 2">Is-34</strain>
    </source>
</reference>
<protein>
    <submittedName>
        <fullName evidence="1">Uncharacterized protein</fullName>
    </submittedName>
</protein>
<organism evidence="1 2">
    <name type="scientific">Bradyrhizobium japonicum</name>
    <dbReference type="NCBI Taxonomy" id="375"/>
    <lineage>
        <taxon>Bacteria</taxon>
        <taxon>Pseudomonadati</taxon>
        <taxon>Pseudomonadota</taxon>
        <taxon>Alphaproteobacteria</taxon>
        <taxon>Hyphomicrobiales</taxon>
        <taxon>Nitrobacteraceae</taxon>
        <taxon>Bradyrhizobium</taxon>
    </lineage>
</organism>